<accession>A0ABT2UVY6</accession>
<gene>
    <name evidence="2" type="ORF">OCV69_02530</name>
</gene>
<feature type="transmembrane region" description="Helical" evidence="1">
    <location>
        <begin position="44"/>
        <end position="66"/>
    </location>
</feature>
<keyword evidence="1" id="KW-1133">Transmembrane helix</keyword>
<dbReference type="Proteomes" id="UP001652395">
    <property type="component" value="Unassembled WGS sequence"/>
</dbReference>
<evidence type="ECO:0000256" key="1">
    <source>
        <dbReference type="SAM" id="Phobius"/>
    </source>
</evidence>
<proteinExistence type="predicted"/>
<keyword evidence="1" id="KW-0812">Transmembrane</keyword>
<evidence type="ECO:0000313" key="3">
    <source>
        <dbReference type="Proteomes" id="UP001652395"/>
    </source>
</evidence>
<protein>
    <submittedName>
        <fullName evidence="2">Uncharacterized protein</fullName>
    </submittedName>
</protein>
<name>A0ABT2UVY6_9FIRM</name>
<reference evidence="2 3" key="1">
    <citation type="journal article" date="2021" name="ISME Commun">
        <title>Automated analysis of genomic sequences facilitates high-throughput and comprehensive description of bacteria.</title>
        <authorList>
            <person name="Hitch T.C.A."/>
        </authorList>
    </citation>
    <scope>NUCLEOTIDE SEQUENCE [LARGE SCALE GENOMIC DNA]</scope>
    <source>
        <strain evidence="3">f_CCE</strain>
    </source>
</reference>
<organism evidence="2 3">
    <name type="scientific">Alitiscatomonas aceti</name>
    <dbReference type="NCBI Taxonomy" id="2981724"/>
    <lineage>
        <taxon>Bacteria</taxon>
        <taxon>Bacillati</taxon>
        <taxon>Bacillota</taxon>
        <taxon>Clostridia</taxon>
        <taxon>Lachnospirales</taxon>
        <taxon>Lachnospiraceae</taxon>
        <taxon>Alitiscatomonas</taxon>
    </lineage>
</organism>
<evidence type="ECO:0000313" key="2">
    <source>
        <dbReference type="EMBL" id="MCU6798823.1"/>
    </source>
</evidence>
<comment type="caution">
    <text evidence="2">The sequence shown here is derived from an EMBL/GenBank/DDBJ whole genome shotgun (WGS) entry which is preliminary data.</text>
</comment>
<feature type="transmembrane region" description="Helical" evidence="1">
    <location>
        <begin position="7"/>
        <end position="24"/>
    </location>
</feature>
<keyword evidence="3" id="KW-1185">Reference proteome</keyword>
<sequence length="205" mass="22965">MKVIKAILSIITAIFLIVGIPIIINECYKADCGYITVWDGVDVLEYYGAILGSIIAAATLAITIIFTKKQIQRDSFLKNETEKRDRLKTIFLQTLSDINPMRVLKDMIDTGFTDSAKAICLLQRYQLDCKIANDILNAHLNIVDYPKLKKLIDNIAATAEEFVSISQKEINQYSDFQIWQLKDTASELLKAEKEQPGSLPGADCA</sequence>
<keyword evidence="1" id="KW-0472">Membrane</keyword>
<dbReference type="RefSeq" id="WP_158357372.1">
    <property type="nucleotide sequence ID" value="NZ_JAOQJF010000003.1"/>
</dbReference>
<dbReference type="EMBL" id="JAOQJF010000003">
    <property type="protein sequence ID" value="MCU6798823.1"/>
    <property type="molecule type" value="Genomic_DNA"/>
</dbReference>